<proteinExistence type="predicted"/>
<dbReference type="Pfam" id="PF00069">
    <property type="entry name" value="Pkinase"/>
    <property type="match status" value="1"/>
</dbReference>
<dbReference type="NCBIfam" id="NF045510">
    <property type="entry name" value="4Cys_prefix_kin"/>
    <property type="match status" value="1"/>
</dbReference>
<dbReference type="PROSITE" id="PS50011">
    <property type="entry name" value="PROTEIN_KINASE_DOM"/>
    <property type="match status" value="1"/>
</dbReference>
<dbReference type="InterPro" id="IPR000719">
    <property type="entry name" value="Prot_kinase_dom"/>
</dbReference>
<name>A0A7C3ZXY7_9CYAN</name>
<dbReference type="SUPFAM" id="SSF56436">
    <property type="entry name" value="C-type lectin-like"/>
    <property type="match status" value="1"/>
</dbReference>
<keyword evidence="3" id="KW-0723">Serine/threonine-protein kinase</keyword>
<dbReference type="Gene3D" id="3.30.200.20">
    <property type="entry name" value="Phosphorylase Kinase, domain 1"/>
    <property type="match status" value="1"/>
</dbReference>
<dbReference type="Gene3D" id="3.90.1580.10">
    <property type="entry name" value="paralog of FGE (formylglycine-generating enzyme)"/>
    <property type="match status" value="1"/>
</dbReference>
<keyword evidence="3" id="KW-0418">Kinase</keyword>
<comment type="caution">
    <text evidence="3">The sequence shown here is derived from an EMBL/GenBank/DDBJ whole genome shotgun (WGS) entry which is preliminary data.</text>
</comment>
<gene>
    <name evidence="3" type="ORF">ENR15_24910</name>
</gene>
<sequence length="572" mass="64095">MLCINPNCINPQNPDNNRYCQTCGSMLISLLGGQYRITKALGQGGFGKTYLAEDTRRRNSQCVVKQFAPDPGMKSNPGALQKATELFNQEAERLIQLEEHSQIPTLYAYFEENLPQVGNNQAIPYQYLVQQYIKGQTLQQELKAGLFSETKIRELLQDLLPVLDFIHQHKVIHRDIKPENIIRRDSDKKLVLIDFGVAKANTKTLLTRQGTSVGTSGYAPLEQMMQGIAYPASDLYSLAVTCIRLLTGCLPNGDGSDKLYDALEGCWVWRQNLPKSSNVSSELGEILDKLLETIAKNRYQSATEVLKALITPPTPPRPSLSTFQFTTVTVNSTGQVISRTNKEAQYYRQNLGNGIFLDMVAIPGGKFQMGEDSEQHQVTVPSFYLAKYPITIAQYQAIMGQNPSHFKGSDLPVENVSWNNAVKFCQKLTQKTGQAYRLPSEAEWEYACRAGTTTPFHFGDTITTDLANYGNNRKQTTPVGTFPPNAWGLYDMHGNVWEWCQDVWHNNYNVAPTDGSAWETGGQSNLRVLRGGSWGNDPRYCRSGQRRRRDWDFGLNLCGFRVAVSRLPVSGS</sequence>
<dbReference type="SUPFAM" id="SSF56112">
    <property type="entry name" value="Protein kinase-like (PK-like)"/>
    <property type="match status" value="1"/>
</dbReference>
<protein>
    <submittedName>
        <fullName evidence="3">Serine/threonine protein kinase</fullName>
    </submittedName>
</protein>
<organism evidence="3">
    <name type="scientific">Planktothricoides sp. SpSt-374</name>
    <dbReference type="NCBI Taxonomy" id="2282167"/>
    <lineage>
        <taxon>Bacteria</taxon>
        <taxon>Bacillati</taxon>
        <taxon>Cyanobacteriota</taxon>
        <taxon>Cyanophyceae</taxon>
        <taxon>Oscillatoriophycideae</taxon>
        <taxon>Oscillatoriales</taxon>
        <taxon>Oscillatoriaceae</taxon>
        <taxon>Planktothricoides</taxon>
    </lineage>
</organism>
<dbReference type="InterPro" id="IPR042095">
    <property type="entry name" value="SUMF_sf"/>
</dbReference>
<dbReference type="PANTHER" id="PTHR23150:SF19">
    <property type="entry name" value="FORMYLGLYCINE-GENERATING ENZYME"/>
    <property type="match status" value="1"/>
</dbReference>
<dbReference type="InterPro" id="IPR011009">
    <property type="entry name" value="Kinase-like_dom_sf"/>
</dbReference>
<dbReference type="EMBL" id="DSPX01000257">
    <property type="protein sequence ID" value="HGG03786.1"/>
    <property type="molecule type" value="Genomic_DNA"/>
</dbReference>
<dbReference type="AlphaFoldDB" id="A0A7C3ZXY7"/>
<dbReference type="SMART" id="SM00220">
    <property type="entry name" value="S_TKc"/>
    <property type="match status" value="1"/>
</dbReference>
<feature type="binding site" evidence="1">
    <location>
        <position position="65"/>
    </location>
    <ligand>
        <name>ATP</name>
        <dbReference type="ChEBI" id="CHEBI:30616"/>
    </ligand>
</feature>
<feature type="domain" description="Protein kinase" evidence="2">
    <location>
        <begin position="35"/>
        <end position="310"/>
    </location>
</feature>
<dbReference type="GO" id="GO:0120147">
    <property type="term" value="F:formylglycine-generating oxidase activity"/>
    <property type="evidence" value="ECO:0007669"/>
    <property type="project" value="TreeGrafter"/>
</dbReference>
<dbReference type="GO" id="GO:0005524">
    <property type="term" value="F:ATP binding"/>
    <property type="evidence" value="ECO:0007669"/>
    <property type="project" value="UniProtKB-UniRule"/>
</dbReference>
<dbReference type="Pfam" id="PF03781">
    <property type="entry name" value="FGE-sulfatase"/>
    <property type="match status" value="1"/>
</dbReference>
<evidence type="ECO:0000313" key="3">
    <source>
        <dbReference type="EMBL" id="HGG03786.1"/>
    </source>
</evidence>
<evidence type="ECO:0000259" key="2">
    <source>
        <dbReference type="PROSITE" id="PS50011"/>
    </source>
</evidence>
<dbReference type="GO" id="GO:0004674">
    <property type="term" value="F:protein serine/threonine kinase activity"/>
    <property type="evidence" value="ECO:0007669"/>
    <property type="project" value="UniProtKB-KW"/>
</dbReference>
<dbReference type="PROSITE" id="PS00107">
    <property type="entry name" value="PROTEIN_KINASE_ATP"/>
    <property type="match status" value="1"/>
</dbReference>
<reference evidence="3" key="1">
    <citation type="journal article" date="2020" name="mSystems">
        <title>Genome- and Community-Level Interaction Insights into Carbon Utilization and Element Cycling Functions of Hydrothermarchaeota in Hydrothermal Sediment.</title>
        <authorList>
            <person name="Zhou Z."/>
            <person name="Liu Y."/>
            <person name="Xu W."/>
            <person name="Pan J."/>
            <person name="Luo Z.H."/>
            <person name="Li M."/>
        </authorList>
    </citation>
    <scope>NUCLEOTIDE SEQUENCE [LARGE SCALE GENOMIC DNA]</scope>
    <source>
        <strain evidence="3">SpSt-374</strain>
    </source>
</reference>
<dbReference type="InterPro" id="IPR051043">
    <property type="entry name" value="Sulfatase_Mod_Factor_Kinase"/>
</dbReference>
<keyword evidence="3" id="KW-0808">Transferase</keyword>
<keyword evidence="1" id="KW-0067">ATP-binding</keyword>
<dbReference type="InterPro" id="IPR017441">
    <property type="entry name" value="Protein_kinase_ATP_BS"/>
</dbReference>
<dbReference type="PANTHER" id="PTHR23150">
    <property type="entry name" value="SULFATASE MODIFYING FACTOR 1, 2"/>
    <property type="match status" value="1"/>
</dbReference>
<keyword evidence="1" id="KW-0547">Nucleotide-binding</keyword>
<accession>A0A7C3ZXY7</accession>
<dbReference type="InterPro" id="IPR005532">
    <property type="entry name" value="SUMF_dom"/>
</dbReference>
<dbReference type="InterPro" id="IPR016187">
    <property type="entry name" value="CTDL_fold"/>
</dbReference>
<dbReference type="CDD" id="cd14014">
    <property type="entry name" value="STKc_PknB_like"/>
    <property type="match status" value="1"/>
</dbReference>
<dbReference type="Gene3D" id="1.10.510.10">
    <property type="entry name" value="Transferase(Phosphotransferase) domain 1"/>
    <property type="match status" value="1"/>
</dbReference>
<evidence type="ECO:0000256" key="1">
    <source>
        <dbReference type="PROSITE-ProRule" id="PRU10141"/>
    </source>
</evidence>